<organism evidence="2 3">
    <name type="scientific">Rhizobium wuzhouense</name>
    <dbReference type="NCBI Taxonomy" id="1986026"/>
    <lineage>
        <taxon>Bacteria</taxon>
        <taxon>Pseudomonadati</taxon>
        <taxon>Pseudomonadota</taxon>
        <taxon>Alphaproteobacteria</taxon>
        <taxon>Hyphomicrobiales</taxon>
        <taxon>Rhizobiaceae</taxon>
        <taxon>Rhizobium/Agrobacterium group</taxon>
        <taxon>Rhizobium</taxon>
    </lineage>
</organism>
<dbReference type="InterPro" id="IPR054189">
    <property type="entry name" value="DUF6894"/>
</dbReference>
<name>A0ABX5NK18_9HYPH</name>
<keyword evidence="3" id="KW-1185">Reference proteome</keyword>
<evidence type="ECO:0000259" key="1">
    <source>
        <dbReference type="Pfam" id="PF21834"/>
    </source>
</evidence>
<comment type="caution">
    <text evidence="2">The sequence shown here is derived from an EMBL/GenBank/DDBJ whole genome shotgun (WGS) entry which is preliminary data.</text>
</comment>
<dbReference type="Pfam" id="PF21834">
    <property type="entry name" value="DUF6894"/>
    <property type="match status" value="1"/>
</dbReference>
<sequence length="91" mass="9581">MHVIEDGERLLDVEGTESSDIDTARAVAIRGIRSVVAESFSTGEPCSIAAVEICDEDGNLLLPVTVAEAVETPLKRLLSIVQTSAQGPSET</sequence>
<evidence type="ECO:0000313" key="3">
    <source>
        <dbReference type="Proteomes" id="UP000247536"/>
    </source>
</evidence>
<reference evidence="2 3" key="1">
    <citation type="submission" date="2018-06" db="EMBL/GenBank/DDBJ databases">
        <title>Rhizobium wuzhouense sp. nov., isolated from roots of Oryza officinalis.</title>
        <authorList>
            <person name="Yuan T."/>
        </authorList>
    </citation>
    <scope>NUCLEOTIDE SEQUENCE [LARGE SCALE GENOMIC DNA]</scope>
    <source>
        <strain evidence="2 3">W44</strain>
    </source>
</reference>
<dbReference type="EMBL" id="QJRY01000013">
    <property type="protein sequence ID" value="PYB69799.1"/>
    <property type="molecule type" value="Genomic_DNA"/>
</dbReference>
<accession>A0ABX5NK18</accession>
<gene>
    <name evidence="2" type="ORF">DMY87_23245</name>
</gene>
<feature type="domain" description="DUF6894" evidence="1">
    <location>
        <begin position="2"/>
        <end position="66"/>
    </location>
</feature>
<proteinExistence type="predicted"/>
<protein>
    <recommendedName>
        <fullName evidence="1">DUF6894 domain-containing protein</fullName>
    </recommendedName>
</protein>
<evidence type="ECO:0000313" key="2">
    <source>
        <dbReference type="EMBL" id="PYB69799.1"/>
    </source>
</evidence>
<dbReference type="Proteomes" id="UP000247536">
    <property type="component" value="Unassembled WGS sequence"/>
</dbReference>